<dbReference type="FunFam" id="3.40.920.10:FF:000001">
    <property type="entry name" value="Pyruvate:ferredoxin (Flavodoxin) oxidoreductase"/>
    <property type="match status" value="1"/>
</dbReference>
<dbReference type="RefSeq" id="WP_016360945.1">
    <property type="nucleotide sequence ID" value="NZ_KE150239.1"/>
</dbReference>
<keyword evidence="6 9" id="KW-0560">Oxidoreductase</keyword>
<dbReference type="InterPro" id="IPR019456">
    <property type="entry name" value="Pyrv-flavodox_OxRtase_EKR"/>
</dbReference>
<dbReference type="PROSITE" id="PS00198">
    <property type="entry name" value="4FE4S_FER_1"/>
    <property type="match status" value="1"/>
</dbReference>
<feature type="binding site" evidence="12">
    <location>
        <position position="746"/>
    </location>
    <ligand>
        <name>[4Fe-4S] cluster</name>
        <dbReference type="ChEBI" id="CHEBI:49883"/>
        <label>2</label>
    </ligand>
</feature>
<evidence type="ECO:0000256" key="8">
    <source>
        <dbReference type="ARBA" id="ARBA00023014"/>
    </source>
</evidence>
<dbReference type="SUPFAM" id="SSF53323">
    <property type="entry name" value="Pyruvate-ferredoxin oxidoreductase, PFOR, domain III"/>
    <property type="match status" value="1"/>
</dbReference>
<evidence type="ECO:0000256" key="2">
    <source>
        <dbReference type="ARBA" id="ARBA00022448"/>
    </source>
</evidence>
<feature type="binding site" evidence="10">
    <location>
        <position position="65"/>
    </location>
    <ligand>
        <name>thiamine diphosphate</name>
        <dbReference type="ChEBI" id="CHEBI:58937"/>
    </ligand>
</feature>
<proteinExistence type="inferred from homology"/>
<evidence type="ECO:0000256" key="4">
    <source>
        <dbReference type="ARBA" id="ARBA00022723"/>
    </source>
</evidence>
<dbReference type="EC" id="1.2.7.1" evidence="9"/>
<dbReference type="InterPro" id="IPR017900">
    <property type="entry name" value="4Fe4S_Fe_S_CS"/>
</dbReference>
<evidence type="ECO:0000313" key="16">
    <source>
        <dbReference type="Proteomes" id="UP000006034"/>
    </source>
</evidence>
<feature type="binding site" evidence="10">
    <location>
        <position position="32"/>
    </location>
    <ligand>
        <name>pyruvate</name>
        <dbReference type="ChEBI" id="CHEBI:15361"/>
    </ligand>
</feature>
<dbReference type="InterPro" id="IPR002880">
    <property type="entry name" value="Pyrv_Fd/Flavodoxin_OxRdtase_N"/>
</dbReference>
<dbReference type="PROSITE" id="PS51379">
    <property type="entry name" value="4FE4S_FER_2"/>
    <property type="match status" value="2"/>
</dbReference>
<dbReference type="GO" id="GO:0030976">
    <property type="term" value="F:thiamine pyrophosphate binding"/>
    <property type="evidence" value="ECO:0007669"/>
    <property type="project" value="InterPro"/>
</dbReference>
<dbReference type="GO" id="GO:0051539">
    <property type="term" value="F:4 iron, 4 sulfur cluster binding"/>
    <property type="evidence" value="ECO:0007669"/>
    <property type="project" value="UniProtKB-KW"/>
</dbReference>
<comment type="caution">
    <text evidence="15">The sequence shown here is derived from an EMBL/GenBank/DDBJ whole genome shotgun (WGS) entry which is preliminary data.</text>
</comment>
<dbReference type="CDD" id="cd03377">
    <property type="entry name" value="TPP_PFOR_PNO"/>
    <property type="match status" value="1"/>
</dbReference>
<dbReference type="Pfam" id="PF01558">
    <property type="entry name" value="POR"/>
    <property type="match status" value="1"/>
</dbReference>
<feature type="binding site" evidence="10">
    <location>
        <begin position="995"/>
        <end position="1000"/>
    </location>
    <ligand>
        <name>thiamine diphosphate</name>
        <dbReference type="ChEBI" id="CHEBI:58937"/>
    </ligand>
</feature>
<dbReference type="FunFam" id="3.40.50.920:FF:000007">
    <property type="entry name" value="Pyruvate:ferredoxin (Flavodoxin) oxidoreductase"/>
    <property type="match status" value="1"/>
</dbReference>
<feature type="binding site" evidence="12">
    <location>
        <position position="695"/>
    </location>
    <ligand>
        <name>[4Fe-4S] cluster</name>
        <dbReference type="ChEBI" id="CHEBI:49883"/>
        <label>1</label>
    </ligand>
</feature>
<evidence type="ECO:0000256" key="11">
    <source>
        <dbReference type="PIRSR" id="PIRSR000159-2"/>
    </source>
</evidence>
<keyword evidence="16" id="KW-1185">Reference proteome</keyword>
<name>E5Y1T3_BILW3</name>
<evidence type="ECO:0000256" key="10">
    <source>
        <dbReference type="PIRSR" id="PIRSR000159-1"/>
    </source>
</evidence>
<dbReference type="STRING" id="563192.HMPREF0179_00091"/>
<dbReference type="SUPFAM" id="SSF54862">
    <property type="entry name" value="4Fe-4S ferredoxins"/>
    <property type="match status" value="1"/>
</dbReference>
<dbReference type="Pfam" id="PF01855">
    <property type="entry name" value="POR_N"/>
    <property type="match status" value="1"/>
</dbReference>
<feature type="domain" description="4Fe-4S ferredoxin-type" evidence="14">
    <location>
        <begin position="734"/>
        <end position="765"/>
    </location>
</feature>
<feature type="binding site" evidence="12">
    <location>
        <position position="814"/>
    </location>
    <ligand>
        <name>[4Fe-4S] cluster</name>
        <dbReference type="ChEBI" id="CHEBI:49883"/>
        <label>3</label>
    </ligand>
</feature>
<protein>
    <recommendedName>
        <fullName evidence="9">Pyruvate:ferredoxin oxidoreductase</fullName>
        <ecNumber evidence="9">1.2.7.1</ecNumber>
    </recommendedName>
    <alternativeName>
        <fullName evidence="9">Pyruvate synthase</fullName>
    </alternativeName>
</protein>
<dbReference type="eggNOG" id="COG0674">
    <property type="taxonomic scope" value="Bacteria"/>
</dbReference>
<feature type="binding site" evidence="12">
    <location>
        <position position="689"/>
    </location>
    <ligand>
        <name>[4Fe-4S] cluster</name>
        <dbReference type="ChEBI" id="CHEBI:49883"/>
        <label>1</label>
    </ligand>
</feature>
<dbReference type="GO" id="GO:0005506">
    <property type="term" value="F:iron ion binding"/>
    <property type="evidence" value="ECO:0007669"/>
    <property type="project" value="InterPro"/>
</dbReference>
<dbReference type="InterPro" id="IPR011766">
    <property type="entry name" value="TPP_enzyme_TPP-bd"/>
</dbReference>
<dbReference type="FunFam" id="3.40.50.970:FF:000012">
    <property type="entry name" value="Pyruvate:ferredoxin (Flavodoxin) oxidoreductase"/>
    <property type="match status" value="1"/>
</dbReference>
<dbReference type="Gene3D" id="3.40.50.970">
    <property type="match status" value="2"/>
</dbReference>
<dbReference type="InterPro" id="IPR029061">
    <property type="entry name" value="THDP-binding"/>
</dbReference>
<comment type="cofactor">
    <cofactor evidence="12">
        <name>[4Fe-4S] cluster</name>
        <dbReference type="ChEBI" id="CHEBI:49883"/>
    </cofactor>
    <text evidence="12">Binds 3 [4Fe-4S] clusters per subunit.</text>
</comment>
<evidence type="ECO:0000256" key="12">
    <source>
        <dbReference type="PIRSR" id="PIRSR000159-50"/>
    </source>
</evidence>
<keyword evidence="8 12" id="KW-0411">Iron-sulfur</keyword>
<feature type="binding site" evidence="12">
    <location>
        <position position="692"/>
    </location>
    <ligand>
        <name>[4Fe-4S] cluster</name>
        <dbReference type="ChEBI" id="CHEBI:49883"/>
        <label>1</label>
    </ligand>
</feature>
<feature type="site" description="Important for catalytic activity" evidence="11">
    <location>
        <position position="1000"/>
    </location>
</feature>
<dbReference type="CDD" id="cd07034">
    <property type="entry name" value="TPP_PYR_PFOR_IOR-alpha_like"/>
    <property type="match status" value="1"/>
</dbReference>
<keyword evidence="3 12" id="KW-0004">4Fe-4S</keyword>
<keyword evidence="13" id="KW-0175">Coiled coil</keyword>
<dbReference type="HOGENOM" id="CLU_002569_0_0_7"/>
<dbReference type="InterPro" id="IPR050722">
    <property type="entry name" value="Pyruvate:ferred/Flavod_OxRd"/>
</dbReference>
<gene>
    <name evidence="15" type="ORF">HMPREF0179_00091</name>
</gene>
<dbReference type="Pfam" id="PF10371">
    <property type="entry name" value="EKR"/>
    <property type="match status" value="1"/>
</dbReference>
<feature type="binding site" evidence="12">
    <location>
        <position position="753"/>
    </location>
    <ligand>
        <name>[4Fe-4S] cluster</name>
        <dbReference type="ChEBI" id="CHEBI:49883"/>
        <label>1</label>
    </ligand>
</feature>
<accession>E5Y1T3</accession>
<dbReference type="FunFam" id="3.40.50.970:FF:000041">
    <property type="entry name" value="Pyruvate:ferredoxin (Flavodoxin) oxidoreductase"/>
    <property type="match status" value="1"/>
</dbReference>
<dbReference type="NCBIfam" id="TIGR02176">
    <property type="entry name" value="pyruv_ox_red"/>
    <property type="match status" value="1"/>
</dbReference>
<dbReference type="InterPro" id="IPR017896">
    <property type="entry name" value="4Fe4S_Fe-S-bd"/>
</dbReference>
<dbReference type="GO" id="GO:0019164">
    <property type="term" value="F:pyruvate synthase activity"/>
    <property type="evidence" value="ECO:0007669"/>
    <property type="project" value="UniProtKB-EC"/>
</dbReference>
<dbReference type="PIRSF" id="PIRSF000159">
    <property type="entry name" value="NifJ"/>
    <property type="match status" value="1"/>
</dbReference>
<dbReference type="Pfam" id="PF02775">
    <property type="entry name" value="TPP_enzyme_C"/>
    <property type="match status" value="1"/>
</dbReference>
<feature type="coiled-coil region" evidence="13">
    <location>
        <begin position="927"/>
        <end position="954"/>
    </location>
</feature>
<evidence type="ECO:0000256" key="13">
    <source>
        <dbReference type="SAM" id="Coils"/>
    </source>
</evidence>
<reference evidence="15 16" key="2">
    <citation type="submission" date="2013-04" db="EMBL/GenBank/DDBJ databases">
        <title>The Genome Sequence of Bilophila wadsworthia 3_1_6.</title>
        <authorList>
            <consortium name="The Broad Institute Genomics Platform"/>
            <person name="Earl A."/>
            <person name="Ward D."/>
            <person name="Feldgarden M."/>
            <person name="Gevers D."/>
            <person name="Sibley C."/>
            <person name="Strauss J."/>
            <person name="Allen-Vercoe E."/>
            <person name="Walker B."/>
            <person name="Young S."/>
            <person name="Zeng Q."/>
            <person name="Gargeya S."/>
            <person name="Fitzgerald M."/>
            <person name="Haas B."/>
            <person name="Abouelleil A."/>
            <person name="Allen A.W."/>
            <person name="Alvarado L."/>
            <person name="Arachchi H.M."/>
            <person name="Berlin A.M."/>
            <person name="Chapman S.B."/>
            <person name="Gainer-Dewar J."/>
            <person name="Goldberg J."/>
            <person name="Griggs A."/>
            <person name="Gujja S."/>
            <person name="Hansen M."/>
            <person name="Howarth C."/>
            <person name="Imamovic A."/>
            <person name="Ireland A."/>
            <person name="Larimer J."/>
            <person name="McCowan C."/>
            <person name="Murphy C."/>
            <person name="Pearson M."/>
            <person name="Poon T.W."/>
            <person name="Priest M."/>
            <person name="Roberts A."/>
            <person name="Saif S."/>
            <person name="Shea T."/>
            <person name="Sisk P."/>
            <person name="Sykes S."/>
            <person name="Wortman J."/>
            <person name="Nusbaum C."/>
            <person name="Birren B."/>
        </authorList>
    </citation>
    <scope>NUCLEOTIDE SEQUENCE [LARGE SCALE GENOMIC DNA]</scope>
    <source>
        <strain evidence="15 16">3_1_6</strain>
    </source>
</reference>
<dbReference type="PANTHER" id="PTHR32154">
    <property type="entry name" value="PYRUVATE-FLAVODOXIN OXIDOREDUCTASE-RELATED"/>
    <property type="match status" value="1"/>
</dbReference>
<dbReference type="eggNOG" id="COG1014">
    <property type="taxonomic scope" value="Bacteria"/>
</dbReference>
<feature type="binding site" evidence="12">
    <location>
        <position position="1075"/>
    </location>
    <ligand>
        <name>[4Fe-4S] cluster</name>
        <dbReference type="ChEBI" id="CHEBI:49883"/>
        <label>3</label>
    </ligand>
</feature>
<dbReference type="GO" id="GO:0022900">
    <property type="term" value="P:electron transport chain"/>
    <property type="evidence" value="ECO:0007669"/>
    <property type="project" value="InterPro"/>
</dbReference>
<feature type="binding site" evidence="12">
    <location>
        <position position="749"/>
    </location>
    <ligand>
        <name>[4Fe-4S] cluster</name>
        <dbReference type="ChEBI" id="CHEBI:49883"/>
        <label>2</label>
    </ligand>
</feature>
<dbReference type="PANTHER" id="PTHR32154:SF0">
    <property type="entry name" value="PYRUVATE-FLAVODOXIN OXIDOREDUCTASE-RELATED"/>
    <property type="match status" value="1"/>
</dbReference>
<dbReference type="Proteomes" id="UP000006034">
    <property type="component" value="Unassembled WGS sequence"/>
</dbReference>
<evidence type="ECO:0000256" key="6">
    <source>
        <dbReference type="ARBA" id="ARBA00023002"/>
    </source>
</evidence>
<feature type="binding site" evidence="12">
    <location>
        <position position="743"/>
    </location>
    <ligand>
        <name>[4Fe-4S] cluster</name>
        <dbReference type="ChEBI" id="CHEBI:49883"/>
        <label>2</label>
    </ligand>
</feature>
<feature type="site" description="Important for catalytic activity" evidence="11">
    <location>
        <position position="65"/>
    </location>
</feature>
<dbReference type="AlphaFoldDB" id="E5Y1T3"/>
<dbReference type="SUPFAM" id="SSF52518">
    <property type="entry name" value="Thiamin diphosphate-binding fold (THDP-binding)"/>
    <property type="match status" value="2"/>
</dbReference>
<evidence type="ECO:0000256" key="3">
    <source>
        <dbReference type="ARBA" id="ARBA00022485"/>
    </source>
</evidence>
<feature type="binding site" evidence="12">
    <location>
        <position position="699"/>
    </location>
    <ligand>
        <name>[4Fe-4S] cluster</name>
        <dbReference type="ChEBI" id="CHEBI:49883"/>
        <label>2</label>
    </ligand>
</feature>
<dbReference type="OrthoDB" id="9794954at2"/>
<feature type="domain" description="4Fe-4S ferredoxin-type" evidence="14">
    <location>
        <begin position="680"/>
        <end position="709"/>
    </location>
</feature>
<dbReference type="GO" id="GO:0006979">
    <property type="term" value="P:response to oxidative stress"/>
    <property type="evidence" value="ECO:0007669"/>
    <property type="project" value="TreeGrafter"/>
</dbReference>
<evidence type="ECO:0000256" key="1">
    <source>
        <dbReference type="ARBA" id="ARBA00009032"/>
    </source>
</evidence>
<dbReference type="Gene3D" id="3.40.920.10">
    <property type="entry name" value="Pyruvate-ferredoxin oxidoreductase, PFOR, domain III"/>
    <property type="match status" value="1"/>
</dbReference>
<feature type="binding site" evidence="12">
    <location>
        <position position="839"/>
    </location>
    <ligand>
        <name>[4Fe-4S] cluster</name>
        <dbReference type="ChEBI" id="CHEBI:49883"/>
        <label>3</label>
    </ligand>
</feature>
<dbReference type="InterPro" id="IPR033412">
    <property type="entry name" value="PFOR_II"/>
</dbReference>
<dbReference type="SUPFAM" id="SSF52922">
    <property type="entry name" value="TK C-terminal domain-like"/>
    <property type="match status" value="1"/>
</dbReference>
<dbReference type="EMBL" id="ADCP02000002">
    <property type="protein sequence ID" value="EFV46051.2"/>
    <property type="molecule type" value="Genomic_DNA"/>
</dbReference>
<dbReference type="Pfam" id="PF17147">
    <property type="entry name" value="PFOR_II"/>
    <property type="match status" value="1"/>
</dbReference>
<feature type="binding site" evidence="10">
    <location>
        <begin position="966"/>
        <end position="969"/>
    </location>
    <ligand>
        <name>thiamine diphosphate</name>
        <dbReference type="ChEBI" id="CHEBI:58937"/>
    </ligand>
</feature>
<reference evidence="15 16" key="1">
    <citation type="submission" date="2010-10" db="EMBL/GenBank/DDBJ databases">
        <authorList>
            <consortium name="The Broad Institute Genome Sequencing Platform"/>
            <person name="Ward D."/>
            <person name="Earl A."/>
            <person name="Feldgarden M."/>
            <person name="Young S.K."/>
            <person name="Gargeya S."/>
            <person name="Zeng Q."/>
            <person name="Alvarado L."/>
            <person name="Berlin A."/>
            <person name="Bochicchio J."/>
            <person name="Chapman S.B."/>
            <person name="Chen Z."/>
            <person name="Freedman E."/>
            <person name="Gellesch M."/>
            <person name="Goldberg J."/>
            <person name="Griggs A."/>
            <person name="Gujja S."/>
            <person name="Heilman E."/>
            <person name="Heiman D."/>
            <person name="Howarth C."/>
            <person name="Mehta T."/>
            <person name="Neiman D."/>
            <person name="Pearson M."/>
            <person name="Roberts A."/>
            <person name="Saif S."/>
            <person name="Shea T."/>
            <person name="Shenoy N."/>
            <person name="Sisk P."/>
            <person name="Stolte C."/>
            <person name="Sykes S."/>
            <person name="White J."/>
            <person name="Yandava C."/>
            <person name="Allen-Vercoe E."/>
            <person name="Sibley C."/>
            <person name="Ambrose C.E."/>
            <person name="Strauss J."/>
            <person name="Daigneault M."/>
            <person name="Haas B."/>
            <person name="Nusbaum C."/>
            <person name="Birren B."/>
        </authorList>
    </citation>
    <scope>NUCLEOTIDE SEQUENCE [LARGE SCALE GENOMIC DNA]</scope>
    <source>
        <strain evidence="15 16">3_1_6</strain>
    </source>
</reference>
<evidence type="ECO:0000259" key="14">
    <source>
        <dbReference type="PROSITE" id="PS51379"/>
    </source>
</evidence>
<comment type="similarity">
    <text evidence="1 9">Belongs to the pyruvate:ferredoxin/flavodoxin oxidoreductase family.</text>
</comment>
<feature type="site" description="Important for catalytic activity" evidence="11">
    <location>
        <position position="115"/>
    </location>
</feature>
<evidence type="ECO:0000256" key="7">
    <source>
        <dbReference type="ARBA" id="ARBA00023004"/>
    </source>
</evidence>
<keyword evidence="15" id="KW-0670">Pyruvate</keyword>
<dbReference type="Gene3D" id="3.30.70.20">
    <property type="match status" value="1"/>
</dbReference>
<dbReference type="GeneID" id="78087111"/>
<dbReference type="SMART" id="SM00890">
    <property type="entry name" value="EKR"/>
    <property type="match status" value="1"/>
</dbReference>
<organism evidence="15 16">
    <name type="scientific">Bilophila wadsworthia (strain 3_1_6)</name>
    <dbReference type="NCBI Taxonomy" id="563192"/>
    <lineage>
        <taxon>Bacteria</taxon>
        <taxon>Pseudomonadati</taxon>
        <taxon>Thermodesulfobacteriota</taxon>
        <taxon>Desulfovibrionia</taxon>
        <taxon>Desulfovibrionales</taxon>
        <taxon>Desulfovibrionaceae</taxon>
        <taxon>Bilophila</taxon>
    </lineage>
</organism>
<feature type="binding site" evidence="10">
    <location>
        <position position="115"/>
    </location>
    <ligand>
        <name>pyruvate</name>
        <dbReference type="ChEBI" id="CHEBI:15361"/>
    </ligand>
</feature>
<feature type="binding site" evidence="10">
    <location>
        <position position="839"/>
    </location>
    <ligand>
        <name>thiamine diphosphate</name>
        <dbReference type="ChEBI" id="CHEBI:58937"/>
    </ligand>
</feature>
<dbReference type="Gene3D" id="3.40.50.920">
    <property type="match status" value="1"/>
</dbReference>
<dbReference type="eggNOG" id="COG1013">
    <property type="taxonomic scope" value="Bacteria"/>
</dbReference>
<dbReference type="Pfam" id="PF12837">
    <property type="entry name" value="Fer4_6"/>
    <property type="match status" value="1"/>
</dbReference>
<evidence type="ECO:0000256" key="9">
    <source>
        <dbReference type="PIRNR" id="PIRNR000159"/>
    </source>
</evidence>
<sequence length="1173" mass="128305">MSNRRTQTMDGNTAAAYISYPFTEVAAIFPITPSSPMAELTDAWAAQGKKNLFGAPVRVVEMQSEGGAAGALHGSLQGGALTTTYTASQGLLLMIPNMYKIAGELLPAVFHVSARSLASNSLSIFGDHQDVMATRQTGFAMLASSSVQDVMNLGAVAHLSAIEARLPFIHFFDGFRTSHEIQKIELLEQEELADMLDWEAVEAFRHRALNPDHPQLRGMTHNPDVFFQLREAVNPFVDALPGIVRKYMDKINAITGKDYKFFNYYGHPEADRLIVVMGSGASVVEETIDELMRRGEKVGMVNVRLYRPFLPEKLLEAVPASVKRIAVLDRTKEPGACDPLCLDVRNAYASKADAPAIYAGRYGLASKDFTPAQVLAVFDNLAVEQPRDNFTVGIIDDVTHTSLEVKDFHVVAEGQTACKFWGFGSDGTVGANKLAVKIIGDHTDMYSQAYFAYDSRKSGGVTISHLRFGSQPIRSSYLIDYADFIACHNQSYVDKYDLLRGIKEGGTFLLNCMWKDGDLEKHLPASLRRTIARKKIRFYTLNAVDIAMSLGLGGRINMLMQAAFFKLAGIIPLNDAVAYLNEAIVKTYGRKGHAVVDMNQEAVRQGIAMLHEVAVPAAWADATEDAPAACDERPDFVRNIVDVMNRQEGDELPVSAFLGYEDGTWPVGITAFEKRGAAIMVPVWDAEKCVQCNKCAFACPHAAIRPRLLSAEEAVAAPASIEHRPCRIQKGFEFHMAISVLDCTGCGVCVGQCPAKEKALTMIKLENVMPEGARKWDYAEKNITYKKPTQGKLNVANSQYLRPLNEFSGACAGCGETPYAKLVTQLFGDRMMLSNSAGCSTVWAAGAPSVSYTTDENGHGPAWGFSLFEDNAEYGFGMFLGVAQIRATLALKMKALLEGGDISAALRSIMEEWLEGMDLGEGTRERAAALTAALDEALAEKDDAELKALREKSDFFVKRSHWIFGGDGWAYDIGYGGLDHVLASGEDINVLVFDTEVYSNTGGQSSKATPTGAVAQFAANGKMSRKKDLGLMAMSYGNVYVAQIAMGASQEQTLKAISEAEAYPGPSLIIAYSPCLNHGIKGGLGNSQMQAKRAVEAGYWSLYHYDPRRIGQGENPFVLDSKEPSNGFREFLLSEVRYSSLKRQFPERAEMLYEKAEADAKARRSNYTRLANK</sequence>
<feature type="binding site" evidence="12">
    <location>
        <position position="811"/>
    </location>
    <ligand>
        <name>[4Fe-4S] cluster</name>
        <dbReference type="ChEBI" id="CHEBI:49883"/>
        <label>3</label>
    </ligand>
</feature>
<dbReference type="InterPro" id="IPR011895">
    <property type="entry name" value="Pyrv_flavodox_OxRed"/>
</dbReference>
<keyword evidence="5 9" id="KW-0249">Electron transport</keyword>
<evidence type="ECO:0000313" key="15">
    <source>
        <dbReference type="EMBL" id="EFV46051.2"/>
    </source>
</evidence>
<keyword evidence="4 12" id="KW-0479">Metal-binding</keyword>
<comment type="catalytic activity">
    <reaction evidence="9">
        <text>2 oxidized [2Fe-2S]-[ferredoxin] + pyruvate + CoA = 2 reduced [2Fe-2S]-[ferredoxin] + acetyl-CoA + CO2 + H(+)</text>
        <dbReference type="Rhea" id="RHEA:12765"/>
        <dbReference type="Rhea" id="RHEA-COMP:10000"/>
        <dbReference type="Rhea" id="RHEA-COMP:10001"/>
        <dbReference type="ChEBI" id="CHEBI:15361"/>
        <dbReference type="ChEBI" id="CHEBI:15378"/>
        <dbReference type="ChEBI" id="CHEBI:16526"/>
        <dbReference type="ChEBI" id="CHEBI:33737"/>
        <dbReference type="ChEBI" id="CHEBI:33738"/>
        <dbReference type="ChEBI" id="CHEBI:57287"/>
        <dbReference type="ChEBI" id="CHEBI:57288"/>
        <dbReference type="EC" id="1.2.7.1"/>
    </reaction>
</comment>
<keyword evidence="7 12" id="KW-0408">Iron</keyword>
<dbReference type="InterPro" id="IPR019752">
    <property type="entry name" value="Pyrv/ketoisovalerate_OxRed_cat"/>
</dbReference>
<feature type="binding site" evidence="10">
    <location>
        <position position="816"/>
    </location>
    <ligand>
        <name>thiamine diphosphate</name>
        <dbReference type="ChEBI" id="CHEBI:58937"/>
    </ligand>
</feature>
<dbReference type="InterPro" id="IPR009014">
    <property type="entry name" value="Transketo_C/PFOR_II"/>
</dbReference>
<feature type="site" description="Important for catalytic activity" evidence="11">
    <location>
        <position position="32"/>
    </location>
</feature>
<keyword evidence="2 9" id="KW-0813">Transport</keyword>
<dbReference type="InterPro" id="IPR002869">
    <property type="entry name" value="Pyrv_flavodox_OxRed_cen"/>
</dbReference>
<evidence type="ECO:0000256" key="5">
    <source>
        <dbReference type="ARBA" id="ARBA00022982"/>
    </source>
</evidence>
<dbReference type="Gene3D" id="4.10.780.10">
    <property type="entry name" value="Pyruvate-flavodoxin oxidoreductase, EKR domain"/>
    <property type="match status" value="1"/>
</dbReference>
<dbReference type="InterPro" id="IPR037112">
    <property type="entry name" value="Pyrv-flavodox_OxR_EKR_sf"/>
</dbReference>